<keyword evidence="2" id="KW-1185">Reference proteome</keyword>
<dbReference type="EMBL" id="CAJVCH010273845">
    <property type="protein sequence ID" value="CAG7734656.1"/>
    <property type="molecule type" value="Genomic_DNA"/>
</dbReference>
<name>A0A8J2KGK6_9HEXA</name>
<evidence type="ECO:0000313" key="2">
    <source>
        <dbReference type="Proteomes" id="UP000708208"/>
    </source>
</evidence>
<reference evidence="1" key="1">
    <citation type="submission" date="2021-06" db="EMBL/GenBank/DDBJ databases">
        <authorList>
            <person name="Hodson N. C."/>
            <person name="Mongue J. A."/>
            <person name="Jaron S. K."/>
        </authorList>
    </citation>
    <scope>NUCLEOTIDE SEQUENCE</scope>
</reference>
<comment type="caution">
    <text evidence="1">The sequence shown here is derived from an EMBL/GenBank/DDBJ whole genome shotgun (WGS) entry which is preliminary data.</text>
</comment>
<organism evidence="1 2">
    <name type="scientific">Allacma fusca</name>
    <dbReference type="NCBI Taxonomy" id="39272"/>
    <lineage>
        <taxon>Eukaryota</taxon>
        <taxon>Metazoa</taxon>
        <taxon>Ecdysozoa</taxon>
        <taxon>Arthropoda</taxon>
        <taxon>Hexapoda</taxon>
        <taxon>Collembola</taxon>
        <taxon>Symphypleona</taxon>
        <taxon>Sminthuridae</taxon>
        <taxon>Allacma</taxon>
    </lineage>
</organism>
<sequence>MLEIELAKETPDQEEIEAYIAVLEEKF</sequence>
<accession>A0A8J2KGK6</accession>
<dbReference type="Proteomes" id="UP000708208">
    <property type="component" value="Unassembled WGS sequence"/>
</dbReference>
<proteinExistence type="predicted"/>
<evidence type="ECO:0000313" key="1">
    <source>
        <dbReference type="EMBL" id="CAG7734656.1"/>
    </source>
</evidence>
<protein>
    <submittedName>
        <fullName evidence="1">Uncharacterized protein</fullName>
    </submittedName>
</protein>
<feature type="non-terminal residue" evidence="1">
    <location>
        <position position="27"/>
    </location>
</feature>
<dbReference type="AlphaFoldDB" id="A0A8J2KGK6"/>
<gene>
    <name evidence="1" type="ORF">AFUS01_LOCUS23033</name>
</gene>